<sequence>MAATPVSDVARTAATRPRTTWLGQPFIVPDQSATEAGGGIEYPHRFPLHPQASIDYYHLLGHETLAGNQPTAE</sequence>
<comment type="caution">
    <text evidence="1">The sequence shown here is derived from an EMBL/GenBank/DDBJ whole genome shotgun (WGS) entry which is preliminary data.</text>
</comment>
<reference evidence="1 2" key="1">
    <citation type="submission" date="2022-12" db="EMBL/GenBank/DDBJ databases">
        <title>Chromosome-scale assembly of the Ensete ventricosum genome.</title>
        <authorList>
            <person name="Dussert Y."/>
            <person name="Stocks J."/>
            <person name="Wendawek A."/>
            <person name="Woldeyes F."/>
            <person name="Nichols R.A."/>
            <person name="Borrell J.S."/>
        </authorList>
    </citation>
    <scope>NUCLEOTIDE SEQUENCE [LARGE SCALE GENOMIC DNA]</scope>
    <source>
        <strain evidence="2">cv. Maze</strain>
        <tissue evidence="1">Seeds</tissue>
    </source>
</reference>
<name>A0AAV8QAN7_ENSVE</name>
<keyword evidence="2" id="KW-1185">Reference proteome</keyword>
<proteinExistence type="predicted"/>
<evidence type="ECO:0000313" key="2">
    <source>
        <dbReference type="Proteomes" id="UP001222027"/>
    </source>
</evidence>
<evidence type="ECO:0000313" key="1">
    <source>
        <dbReference type="EMBL" id="KAJ8476809.1"/>
    </source>
</evidence>
<dbReference type="AlphaFoldDB" id="A0AAV8QAN7"/>
<gene>
    <name evidence="1" type="ORF">OPV22_020536</name>
</gene>
<dbReference type="EMBL" id="JAQQAF010000006">
    <property type="protein sequence ID" value="KAJ8476809.1"/>
    <property type="molecule type" value="Genomic_DNA"/>
</dbReference>
<dbReference type="Proteomes" id="UP001222027">
    <property type="component" value="Unassembled WGS sequence"/>
</dbReference>
<organism evidence="1 2">
    <name type="scientific">Ensete ventricosum</name>
    <name type="common">Abyssinian banana</name>
    <name type="synonym">Musa ensete</name>
    <dbReference type="NCBI Taxonomy" id="4639"/>
    <lineage>
        <taxon>Eukaryota</taxon>
        <taxon>Viridiplantae</taxon>
        <taxon>Streptophyta</taxon>
        <taxon>Embryophyta</taxon>
        <taxon>Tracheophyta</taxon>
        <taxon>Spermatophyta</taxon>
        <taxon>Magnoliopsida</taxon>
        <taxon>Liliopsida</taxon>
        <taxon>Zingiberales</taxon>
        <taxon>Musaceae</taxon>
        <taxon>Ensete</taxon>
    </lineage>
</organism>
<accession>A0AAV8QAN7</accession>
<protein>
    <submittedName>
        <fullName evidence="1">Uncharacterized protein</fullName>
    </submittedName>
</protein>